<evidence type="ECO:0000256" key="1">
    <source>
        <dbReference type="SAM" id="MobiDB-lite"/>
    </source>
</evidence>
<dbReference type="InterPro" id="IPR018735">
    <property type="entry name" value="DUF2277"/>
</dbReference>
<accession>A0ABZ2K9U5</accession>
<evidence type="ECO:0000313" key="3">
    <source>
        <dbReference type="Proteomes" id="UP001379533"/>
    </source>
</evidence>
<reference evidence="2 3" key="1">
    <citation type="submission" date="2021-12" db="EMBL/GenBank/DDBJ databases">
        <title>Discovery of the Pendulisporaceae a myxobacterial family with distinct sporulation behavior and unique specialized metabolism.</title>
        <authorList>
            <person name="Garcia R."/>
            <person name="Popoff A."/>
            <person name="Bader C.D."/>
            <person name="Loehr J."/>
            <person name="Walesch S."/>
            <person name="Walt C."/>
            <person name="Boldt J."/>
            <person name="Bunk B."/>
            <person name="Haeckl F.J.F.P.J."/>
            <person name="Gunesch A.P."/>
            <person name="Birkelbach J."/>
            <person name="Nuebel U."/>
            <person name="Pietschmann T."/>
            <person name="Bach T."/>
            <person name="Mueller R."/>
        </authorList>
    </citation>
    <scope>NUCLEOTIDE SEQUENCE [LARGE SCALE GENOMIC DNA]</scope>
    <source>
        <strain evidence="2 3">MSr12523</strain>
    </source>
</reference>
<name>A0ABZ2K9U5_9BACT</name>
<protein>
    <submittedName>
        <fullName evidence="2">DUF2277 domain-containing protein</fullName>
    </submittedName>
</protein>
<proteinExistence type="predicted"/>
<evidence type="ECO:0000313" key="2">
    <source>
        <dbReference type="EMBL" id="WXA95461.1"/>
    </source>
</evidence>
<dbReference type="EMBL" id="CP089982">
    <property type="protein sequence ID" value="WXA95461.1"/>
    <property type="molecule type" value="Genomic_DNA"/>
</dbReference>
<dbReference type="Pfam" id="PF10041">
    <property type="entry name" value="DUF2277"/>
    <property type="match status" value="1"/>
</dbReference>
<organism evidence="2 3">
    <name type="scientific">Pendulispora brunnea</name>
    <dbReference type="NCBI Taxonomy" id="2905690"/>
    <lineage>
        <taxon>Bacteria</taxon>
        <taxon>Pseudomonadati</taxon>
        <taxon>Myxococcota</taxon>
        <taxon>Myxococcia</taxon>
        <taxon>Myxococcales</taxon>
        <taxon>Sorangiineae</taxon>
        <taxon>Pendulisporaceae</taxon>
        <taxon>Pendulispora</taxon>
    </lineage>
</organism>
<sequence length="96" mass="10829">MCRNIRVLLNFTPPTTEEEIRAAALQYVRKVSGTRKPSKANQEIFDRAVDEIARITGHVVHGMETHSPPRTRENEAAKAKARGAKRYALTTRREAS</sequence>
<feature type="region of interest" description="Disordered" evidence="1">
    <location>
        <begin position="60"/>
        <end position="96"/>
    </location>
</feature>
<gene>
    <name evidence="2" type="ORF">LZC95_01225</name>
</gene>
<keyword evidence="3" id="KW-1185">Reference proteome</keyword>
<dbReference type="Proteomes" id="UP001379533">
    <property type="component" value="Chromosome"/>
</dbReference>
<dbReference type="RefSeq" id="WP_394846067.1">
    <property type="nucleotide sequence ID" value="NZ_CP089982.1"/>
</dbReference>